<feature type="non-terminal residue" evidence="1">
    <location>
        <position position="1"/>
    </location>
</feature>
<dbReference type="Proteomes" id="UP000789525">
    <property type="component" value="Unassembled WGS sequence"/>
</dbReference>
<comment type="caution">
    <text evidence="1">The sequence shown here is derived from an EMBL/GenBank/DDBJ whole genome shotgun (WGS) entry which is preliminary data.</text>
</comment>
<evidence type="ECO:0000313" key="1">
    <source>
        <dbReference type="EMBL" id="CAG8568467.1"/>
    </source>
</evidence>
<protein>
    <submittedName>
        <fullName evidence="1">12101_t:CDS:1</fullName>
    </submittedName>
</protein>
<gene>
    <name evidence="1" type="ORF">ACOLOM_LOCUS5507</name>
</gene>
<organism evidence="1 2">
    <name type="scientific">Acaulospora colombiana</name>
    <dbReference type="NCBI Taxonomy" id="27376"/>
    <lineage>
        <taxon>Eukaryota</taxon>
        <taxon>Fungi</taxon>
        <taxon>Fungi incertae sedis</taxon>
        <taxon>Mucoromycota</taxon>
        <taxon>Glomeromycotina</taxon>
        <taxon>Glomeromycetes</taxon>
        <taxon>Diversisporales</taxon>
        <taxon>Acaulosporaceae</taxon>
        <taxon>Acaulospora</taxon>
    </lineage>
</organism>
<name>A0ACA9M852_9GLOM</name>
<reference evidence="1" key="1">
    <citation type="submission" date="2021-06" db="EMBL/GenBank/DDBJ databases">
        <authorList>
            <person name="Kallberg Y."/>
            <person name="Tangrot J."/>
            <person name="Rosling A."/>
        </authorList>
    </citation>
    <scope>NUCLEOTIDE SEQUENCE</scope>
    <source>
        <strain evidence="1">CL356</strain>
    </source>
</reference>
<proteinExistence type="predicted"/>
<accession>A0ACA9M852</accession>
<dbReference type="EMBL" id="CAJVPT010010253">
    <property type="protein sequence ID" value="CAG8568467.1"/>
    <property type="molecule type" value="Genomic_DNA"/>
</dbReference>
<evidence type="ECO:0000313" key="2">
    <source>
        <dbReference type="Proteomes" id="UP000789525"/>
    </source>
</evidence>
<keyword evidence="2" id="KW-1185">Reference proteome</keyword>
<sequence length="121" mass="13347">DSHMGALLSREHLSNPSSYFCLRRILKGKGLRARGAQRLCNQRQDSEGADNLSGLSSSLPERYNYPLIPARRNKQKASISGAKPEFTLANPSNRVAELPANGLKLAHRPEHVDIAGERMLT</sequence>